<accession>A0A8J8NJB9</accession>
<dbReference type="PANTHER" id="PTHR10743">
    <property type="entry name" value="PROTEIN RER1"/>
    <property type="match status" value="1"/>
</dbReference>
<reference evidence="8" key="1">
    <citation type="submission" date="2019-06" db="EMBL/GenBank/DDBJ databases">
        <authorList>
            <person name="Zheng W."/>
        </authorList>
    </citation>
    <scope>NUCLEOTIDE SEQUENCE</scope>
    <source>
        <strain evidence="8">QDHG01</strain>
    </source>
</reference>
<evidence type="ECO:0000256" key="3">
    <source>
        <dbReference type="ARBA" id="ARBA00022692"/>
    </source>
</evidence>
<keyword evidence="4 7" id="KW-1133">Transmembrane helix</keyword>
<gene>
    <name evidence="8" type="ORF">FGO68_gene3428</name>
</gene>
<dbReference type="GO" id="GO:0000139">
    <property type="term" value="C:Golgi membrane"/>
    <property type="evidence" value="ECO:0007669"/>
    <property type="project" value="TreeGrafter"/>
</dbReference>
<organism evidence="8 9">
    <name type="scientific">Halteria grandinella</name>
    <dbReference type="NCBI Taxonomy" id="5974"/>
    <lineage>
        <taxon>Eukaryota</taxon>
        <taxon>Sar</taxon>
        <taxon>Alveolata</taxon>
        <taxon>Ciliophora</taxon>
        <taxon>Intramacronucleata</taxon>
        <taxon>Spirotrichea</taxon>
        <taxon>Stichotrichia</taxon>
        <taxon>Sporadotrichida</taxon>
        <taxon>Halteriidae</taxon>
        <taxon>Halteria</taxon>
    </lineage>
</organism>
<comment type="caution">
    <text evidence="8">The sequence shown here is derived from an EMBL/GenBank/DDBJ whole genome shotgun (WGS) entry which is preliminary data.</text>
</comment>
<dbReference type="InterPro" id="IPR004932">
    <property type="entry name" value="Rer1"/>
</dbReference>
<keyword evidence="9" id="KW-1185">Reference proteome</keyword>
<proteinExistence type="inferred from homology"/>
<dbReference type="AlphaFoldDB" id="A0A8J8NJB9"/>
<dbReference type="OrthoDB" id="448250at2759"/>
<dbReference type="Proteomes" id="UP000785679">
    <property type="component" value="Unassembled WGS sequence"/>
</dbReference>
<evidence type="ECO:0000256" key="5">
    <source>
        <dbReference type="ARBA" id="ARBA00023136"/>
    </source>
</evidence>
<dbReference type="GO" id="GO:0005783">
    <property type="term" value="C:endoplasmic reticulum"/>
    <property type="evidence" value="ECO:0007669"/>
    <property type="project" value="GOC"/>
</dbReference>
<feature type="transmembrane region" description="Helical" evidence="7">
    <location>
        <begin position="151"/>
        <end position="168"/>
    </location>
</feature>
<dbReference type="GO" id="GO:0006890">
    <property type="term" value="P:retrograde vesicle-mediated transport, Golgi to endoplasmic reticulum"/>
    <property type="evidence" value="ECO:0007669"/>
    <property type="project" value="TreeGrafter"/>
</dbReference>
<dbReference type="GO" id="GO:0006621">
    <property type="term" value="P:protein retention in ER lumen"/>
    <property type="evidence" value="ECO:0007669"/>
    <property type="project" value="TreeGrafter"/>
</dbReference>
<dbReference type="EMBL" id="RRYP01015298">
    <property type="protein sequence ID" value="TNV75566.1"/>
    <property type="molecule type" value="Genomic_DNA"/>
</dbReference>
<evidence type="ECO:0000256" key="6">
    <source>
        <dbReference type="PIRNR" id="PIRNR016013"/>
    </source>
</evidence>
<dbReference type="PANTHER" id="PTHR10743:SF0">
    <property type="entry name" value="PROTEIN RER1"/>
    <property type="match status" value="1"/>
</dbReference>
<evidence type="ECO:0000256" key="7">
    <source>
        <dbReference type="SAM" id="Phobius"/>
    </source>
</evidence>
<feature type="transmembrane region" description="Helical" evidence="7">
    <location>
        <begin position="66"/>
        <end position="84"/>
    </location>
</feature>
<evidence type="ECO:0000313" key="9">
    <source>
        <dbReference type="Proteomes" id="UP000785679"/>
    </source>
</evidence>
<comment type="function">
    <text evidence="6">Involved in the retrieval of endoplasmic reticulum membrane proteins from the early Golgi compartment.</text>
</comment>
<comment type="similarity">
    <text evidence="2 6">Belongs to the RER1 family.</text>
</comment>
<protein>
    <recommendedName>
        <fullName evidence="6">Protein RER1</fullName>
    </recommendedName>
</protein>
<evidence type="ECO:0000256" key="2">
    <source>
        <dbReference type="ARBA" id="ARBA00006070"/>
    </source>
</evidence>
<keyword evidence="5 6" id="KW-0472">Membrane</keyword>
<evidence type="ECO:0000256" key="4">
    <source>
        <dbReference type="ARBA" id="ARBA00022989"/>
    </source>
</evidence>
<dbReference type="PIRSF" id="PIRSF016013">
    <property type="entry name" value="AtER_Rer1p"/>
    <property type="match status" value="1"/>
</dbReference>
<evidence type="ECO:0000256" key="1">
    <source>
        <dbReference type="ARBA" id="ARBA00004141"/>
    </source>
</evidence>
<evidence type="ECO:0000313" key="8">
    <source>
        <dbReference type="EMBL" id="TNV75566.1"/>
    </source>
</evidence>
<keyword evidence="3 7" id="KW-0812">Transmembrane</keyword>
<comment type="subcellular location">
    <subcellularLocation>
        <location evidence="1">Membrane</location>
        <topology evidence="1">Multi-pass membrane protein</topology>
    </subcellularLocation>
</comment>
<sequence length="194" mass="23348">MNRQQDPVEDTTSFAARLEDLQFLLKRKYRLFIDKVAIYPTERWIGFLVLAALYALRIYFKEGYSVITYLLGLFFLNQVMLYLAPLEDPDDLEFGGEDGESILPMREQDEYKGFQRKLQELELWKLLMQGVLLCMFLTLFDFFAFPMHWPLLVFYFLMMTTFLCRYKIEHMIRYRYIPFDFGKKSYGKRKFGGK</sequence>
<dbReference type="Pfam" id="PF03248">
    <property type="entry name" value="Rer1"/>
    <property type="match status" value="1"/>
</dbReference>
<name>A0A8J8NJB9_HALGN</name>